<sequence length="136" mass="14282">MGSLERTHDSDPVPTGVIPVPIPRKRNPWFQLEPSGIVRNRPELSEPSEPSGTVQNRSGTVGTIGTIGTVGIVENHGSARFRTVPTVPTVPDDSGRFRTACISSSAIPTEKLVVLCSLGFSSQRSASGCPESTGNG</sequence>
<dbReference type="EnsemblMetazoa" id="ACUA014050-RA">
    <property type="protein sequence ID" value="ACUA014050-PA"/>
    <property type="gene ID" value="ACUA014050"/>
</dbReference>
<protein>
    <submittedName>
        <fullName evidence="2">Uncharacterized protein</fullName>
    </submittedName>
</protein>
<proteinExistence type="predicted"/>
<organism evidence="2 3">
    <name type="scientific">Anopheles culicifacies</name>
    <dbReference type="NCBI Taxonomy" id="139723"/>
    <lineage>
        <taxon>Eukaryota</taxon>
        <taxon>Metazoa</taxon>
        <taxon>Ecdysozoa</taxon>
        <taxon>Arthropoda</taxon>
        <taxon>Hexapoda</taxon>
        <taxon>Insecta</taxon>
        <taxon>Pterygota</taxon>
        <taxon>Neoptera</taxon>
        <taxon>Endopterygota</taxon>
        <taxon>Diptera</taxon>
        <taxon>Nematocera</taxon>
        <taxon>Culicoidea</taxon>
        <taxon>Culicidae</taxon>
        <taxon>Anophelinae</taxon>
        <taxon>Anopheles</taxon>
        <taxon>culicifacies species complex</taxon>
    </lineage>
</organism>
<keyword evidence="3" id="KW-1185">Reference proteome</keyword>
<accession>A0A182MB97</accession>
<evidence type="ECO:0000313" key="3">
    <source>
        <dbReference type="Proteomes" id="UP000075883"/>
    </source>
</evidence>
<reference evidence="2" key="2">
    <citation type="submission" date="2020-05" db="UniProtKB">
        <authorList>
            <consortium name="EnsemblMetazoa"/>
        </authorList>
    </citation>
    <scope>IDENTIFICATION</scope>
    <source>
        <strain evidence="2">A-37</strain>
    </source>
</reference>
<dbReference type="EMBL" id="AXCM01000240">
    <property type="status" value="NOT_ANNOTATED_CDS"/>
    <property type="molecule type" value="Genomic_DNA"/>
</dbReference>
<dbReference type="EMBL" id="AXCM01000241">
    <property type="status" value="NOT_ANNOTATED_CDS"/>
    <property type="molecule type" value="Genomic_DNA"/>
</dbReference>
<feature type="region of interest" description="Disordered" evidence="1">
    <location>
        <begin position="38"/>
        <end position="63"/>
    </location>
</feature>
<dbReference type="AlphaFoldDB" id="A0A182MB97"/>
<reference evidence="3" key="1">
    <citation type="submission" date="2013-09" db="EMBL/GenBank/DDBJ databases">
        <title>The Genome Sequence of Anopheles culicifacies species A.</title>
        <authorList>
            <consortium name="The Broad Institute Genomics Platform"/>
            <person name="Neafsey D.E."/>
            <person name="Besansky N."/>
            <person name="Howell P."/>
            <person name="Walton C."/>
            <person name="Young S.K."/>
            <person name="Zeng Q."/>
            <person name="Gargeya S."/>
            <person name="Fitzgerald M."/>
            <person name="Haas B."/>
            <person name="Abouelleil A."/>
            <person name="Allen A.W."/>
            <person name="Alvarado L."/>
            <person name="Arachchi H.M."/>
            <person name="Berlin A.M."/>
            <person name="Chapman S.B."/>
            <person name="Gainer-Dewar J."/>
            <person name="Goldberg J."/>
            <person name="Griggs A."/>
            <person name="Gujja S."/>
            <person name="Hansen M."/>
            <person name="Howarth C."/>
            <person name="Imamovic A."/>
            <person name="Ireland A."/>
            <person name="Larimer J."/>
            <person name="McCowan C."/>
            <person name="Murphy C."/>
            <person name="Pearson M."/>
            <person name="Poon T.W."/>
            <person name="Priest M."/>
            <person name="Roberts A."/>
            <person name="Saif S."/>
            <person name="Shea T."/>
            <person name="Sisk P."/>
            <person name="Sykes S."/>
            <person name="Wortman J."/>
            <person name="Nusbaum C."/>
            <person name="Birren B."/>
        </authorList>
    </citation>
    <scope>NUCLEOTIDE SEQUENCE [LARGE SCALE GENOMIC DNA]</scope>
    <source>
        <strain evidence="3">A-37</strain>
    </source>
</reference>
<dbReference type="VEuPathDB" id="VectorBase:ACUA014050"/>
<dbReference type="Proteomes" id="UP000075883">
    <property type="component" value="Unassembled WGS sequence"/>
</dbReference>
<feature type="compositionally biased region" description="Polar residues" evidence="1">
    <location>
        <begin position="48"/>
        <end position="58"/>
    </location>
</feature>
<evidence type="ECO:0000256" key="1">
    <source>
        <dbReference type="SAM" id="MobiDB-lite"/>
    </source>
</evidence>
<feature type="region of interest" description="Disordered" evidence="1">
    <location>
        <begin position="1"/>
        <end position="26"/>
    </location>
</feature>
<feature type="compositionally biased region" description="Basic and acidic residues" evidence="1">
    <location>
        <begin position="1"/>
        <end position="11"/>
    </location>
</feature>
<name>A0A182MB97_9DIPT</name>
<evidence type="ECO:0000313" key="2">
    <source>
        <dbReference type="EnsemblMetazoa" id="ACUA014050-PA"/>
    </source>
</evidence>